<evidence type="ECO:0000313" key="1">
    <source>
        <dbReference type="EMBL" id="KKM67367.1"/>
    </source>
</evidence>
<protein>
    <submittedName>
        <fullName evidence="1">Uncharacterized protein</fullName>
    </submittedName>
</protein>
<gene>
    <name evidence="1" type="ORF">LCGC14_1471730</name>
</gene>
<feature type="non-terminal residue" evidence="1">
    <location>
        <position position="1"/>
    </location>
</feature>
<dbReference type="EMBL" id="LAZR01010360">
    <property type="protein sequence ID" value="KKM67367.1"/>
    <property type="molecule type" value="Genomic_DNA"/>
</dbReference>
<organism evidence="1">
    <name type="scientific">marine sediment metagenome</name>
    <dbReference type="NCBI Taxonomy" id="412755"/>
    <lineage>
        <taxon>unclassified sequences</taxon>
        <taxon>metagenomes</taxon>
        <taxon>ecological metagenomes</taxon>
    </lineage>
</organism>
<accession>A0A0F9MDX6</accession>
<comment type="caution">
    <text evidence="1">The sequence shown here is derived from an EMBL/GenBank/DDBJ whole genome shotgun (WGS) entry which is preliminary data.</text>
</comment>
<sequence>PPFDPQAEAIVWGARMFFLRADGTYSEGLAFHVTEMLEVPRDF</sequence>
<name>A0A0F9MDX6_9ZZZZ</name>
<proteinExistence type="predicted"/>
<reference evidence="1" key="1">
    <citation type="journal article" date="2015" name="Nature">
        <title>Complex archaea that bridge the gap between prokaryotes and eukaryotes.</title>
        <authorList>
            <person name="Spang A."/>
            <person name="Saw J.H."/>
            <person name="Jorgensen S.L."/>
            <person name="Zaremba-Niedzwiedzka K."/>
            <person name="Martijn J."/>
            <person name="Lind A.E."/>
            <person name="van Eijk R."/>
            <person name="Schleper C."/>
            <person name="Guy L."/>
            <person name="Ettema T.J."/>
        </authorList>
    </citation>
    <scope>NUCLEOTIDE SEQUENCE</scope>
</reference>
<dbReference type="AlphaFoldDB" id="A0A0F9MDX6"/>